<keyword evidence="4" id="KW-0808">Transferase</keyword>
<dbReference type="NCBIfam" id="NF010093">
    <property type="entry name" value="PRK13579.1"/>
    <property type="match status" value="1"/>
</dbReference>
<dbReference type="SUPFAM" id="SSF101790">
    <property type="entry name" value="Aminomethyltransferase beta-barrel domain"/>
    <property type="match status" value="1"/>
</dbReference>
<dbReference type="InterPro" id="IPR006223">
    <property type="entry name" value="GcvT"/>
</dbReference>
<proteinExistence type="inferred from homology"/>
<evidence type="ECO:0000313" key="10">
    <source>
        <dbReference type="EMBL" id="GGB44144.1"/>
    </source>
</evidence>
<dbReference type="Proteomes" id="UP000603352">
    <property type="component" value="Unassembled WGS sequence"/>
</dbReference>
<evidence type="ECO:0000256" key="7">
    <source>
        <dbReference type="SAM" id="MobiDB-lite"/>
    </source>
</evidence>
<keyword evidence="3" id="KW-0032">Aminotransferase</keyword>
<dbReference type="EC" id="2.1.2.10" evidence="2"/>
<dbReference type="Pfam" id="PF01571">
    <property type="entry name" value="GCV_T"/>
    <property type="match status" value="1"/>
</dbReference>
<dbReference type="PIRSF" id="PIRSF006487">
    <property type="entry name" value="GcvT"/>
    <property type="match status" value="1"/>
</dbReference>
<dbReference type="Gene3D" id="2.40.30.110">
    <property type="entry name" value="Aminomethyltransferase beta-barrel domains"/>
    <property type="match status" value="1"/>
</dbReference>
<feature type="region of interest" description="Disordered" evidence="7">
    <location>
        <begin position="1"/>
        <end position="26"/>
    </location>
</feature>
<dbReference type="InterPro" id="IPR006222">
    <property type="entry name" value="GCVT_N"/>
</dbReference>
<evidence type="ECO:0000256" key="4">
    <source>
        <dbReference type="ARBA" id="ARBA00022679"/>
    </source>
</evidence>
<protein>
    <recommendedName>
        <fullName evidence="2">aminomethyltransferase</fullName>
        <ecNumber evidence="2">2.1.2.10</ecNumber>
    </recommendedName>
    <alternativeName>
        <fullName evidence="5">Glycine cleavage system T protein</fullName>
    </alternativeName>
</protein>
<accession>A0ABQ1IJ53</accession>
<dbReference type="SUPFAM" id="SSF103025">
    <property type="entry name" value="Folate-binding domain"/>
    <property type="match status" value="1"/>
</dbReference>
<dbReference type="InterPro" id="IPR029043">
    <property type="entry name" value="GcvT/YgfZ_C"/>
</dbReference>
<dbReference type="PANTHER" id="PTHR43757:SF2">
    <property type="entry name" value="AMINOMETHYLTRANSFERASE, MITOCHONDRIAL"/>
    <property type="match status" value="1"/>
</dbReference>
<reference evidence="11" key="1">
    <citation type="journal article" date="2019" name="Int. J. Syst. Evol. Microbiol.">
        <title>The Global Catalogue of Microorganisms (GCM) 10K type strain sequencing project: providing services to taxonomists for standard genome sequencing and annotation.</title>
        <authorList>
            <consortium name="The Broad Institute Genomics Platform"/>
            <consortium name="The Broad Institute Genome Sequencing Center for Infectious Disease"/>
            <person name="Wu L."/>
            <person name="Ma J."/>
        </authorList>
    </citation>
    <scope>NUCLEOTIDE SEQUENCE [LARGE SCALE GENOMIC DNA]</scope>
    <source>
        <strain evidence="11">CGMCC 1.10188</strain>
    </source>
</reference>
<sequence>MSGTDKTAVSPATHAPDPETSTADADVARTPLYDLHVALGGRMVPFAGYLMPVQYPDGIKVEHLHCRAAAGLFDVSHMGQARITGPDAAAALETMVPGDITGLGTGRMRYTQLTTPEGGIRDDLMATRFQTHVFLVVNAACKADDFAHIAAHLPAGHALEVLDDRALIAVQGPAAEAVLSAHAPDAAAMTFMSMMALDIAGTTCLVSRSGYTGEDGYEISVPADQADALARLLLADDRVRPIGLGARDSLRLEAGLCLYGHDIDLVTNPVEAGLGWSIAKRRRVADAGYPGAAVIATAFADGPARRRVGLLPDGRVIAREGTAVLDGNGATIGHVTSGGFGPSADGPIAMAYIRADLAAAGTAVSLDIRGKARPATVAAMPFVPHRYKR</sequence>
<evidence type="ECO:0000259" key="9">
    <source>
        <dbReference type="Pfam" id="PF08669"/>
    </source>
</evidence>
<organism evidence="10 11">
    <name type="scientific">Tistrella bauzanensis</name>
    <dbReference type="NCBI Taxonomy" id="657419"/>
    <lineage>
        <taxon>Bacteria</taxon>
        <taxon>Pseudomonadati</taxon>
        <taxon>Pseudomonadota</taxon>
        <taxon>Alphaproteobacteria</taxon>
        <taxon>Geminicoccales</taxon>
        <taxon>Geminicoccaceae</taxon>
        <taxon>Tistrella</taxon>
    </lineage>
</organism>
<evidence type="ECO:0000256" key="1">
    <source>
        <dbReference type="ARBA" id="ARBA00008609"/>
    </source>
</evidence>
<comment type="catalytic activity">
    <reaction evidence="6">
        <text>N(6)-[(R)-S(8)-aminomethyldihydrolipoyl]-L-lysyl-[protein] + (6S)-5,6,7,8-tetrahydrofolate = N(6)-[(R)-dihydrolipoyl]-L-lysyl-[protein] + (6R)-5,10-methylene-5,6,7,8-tetrahydrofolate + NH4(+)</text>
        <dbReference type="Rhea" id="RHEA:16945"/>
        <dbReference type="Rhea" id="RHEA-COMP:10475"/>
        <dbReference type="Rhea" id="RHEA-COMP:10492"/>
        <dbReference type="ChEBI" id="CHEBI:15636"/>
        <dbReference type="ChEBI" id="CHEBI:28938"/>
        <dbReference type="ChEBI" id="CHEBI:57453"/>
        <dbReference type="ChEBI" id="CHEBI:83100"/>
        <dbReference type="ChEBI" id="CHEBI:83143"/>
        <dbReference type="EC" id="2.1.2.10"/>
    </reaction>
</comment>
<keyword evidence="11" id="KW-1185">Reference proteome</keyword>
<dbReference type="NCBIfam" id="TIGR00528">
    <property type="entry name" value="gcvT"/>
    <property type="match status" value="1"/>
</dbReference>
<dbReference type="NCBIfam" id="NF001567">
    <property type="entry name" value="PRK00389.1"/>
    <property type="match status" value="1"/>
</dbReference>
<dbReference type="Pfam" id="PF08669">
    <property type="entry name" value="GCV_T_C"/>
    <property type="match status" value="1"/>
</dbReference>
<dbReference type="InterPro" id="IPR028896">
    <property type="entry name" value="GcvT/YgfZ/DmdA"/>
</dbReference>
<evidence type="ECO:0000256" key="3">
    <source>
        <dbReference type="ARBA" id="ARBA00022576"/>
    </source>
</evidence>
<dbReference type="Gene3D" id="4.10.1250.10">
    <property type="entry name" value="Aminomethyltransferase fragment"/>
    <property type="match status" value="1"/>
</dbReference>
<gene>
    <name evidence="10" type="ORF">GCM10011505_26840</name>
</gene>
<comment type="similarity">
    <text evidence="1">Belongs to the GcvT family.</text>
</comment>
<dbReference type="RefSeq" id="WP_188578659.1">
    <property type="nucleotide sequence ID" value="NZ_BMDZ01000030.1"/>
</dbReference>
<evidence type="ECO:0000259" key="8">
    <source>
        <dbReference type="Pfam" id="PF01571"/>
    </source>
</evidence>
<dbReference type="InterPro" id="IPR013977">
    <property type="entry name" value="GcvT_C"/>
</dbReference>
<evidence type="ECO:0000256" key="2">
    <source>
        <dbReference type="ARBA" id="ARBA00012616"/>
    </source>
</evidence>
<feature type="domain" description="GCVT N-terminal" evidence="8">
    <location>
        <begin position="32"/>
        <end position="280"/>
    </location>
</feature>
<name>A0ABQ1IJ53_9PROT</name>
<evidence type="ECO:0000256" key="6">
    <source>
        <dbReference type="ARBA" id="ARBA00047665"/>
    </source>
</evidence>
<evidence type="ECO:0000256" key="5">
    <source>
        <dbReference type="ARBA" id="ARBA00031395"/>
    </source>
</evidence>
<evidence type="ECO:0000313" key="11">
    <source>
        <dbReference type="Proteomes" id="UP000603352"/>
    </source>
</evidence>
<dbReference type="InterPro" id="IPR027266">
    <property type="entry name" value="TrmE/GcvT-like"/>
</dbReference>
<feature type="domain" description="Aminomethyltransferase C-terminal" evidence="9">
    <location>
        <begin position="305"/>
        <end position="383"/>
    </location>
</feature>
<comment type="caution">
    <text evidence="10">The sequence shown here is derived from an EMBL/GenBank/DDBJ whole genome shotgun (WGS) entry which is preliminary data.</text>
</comment>
<dbReference type="EMBL" id="BMDZ01000030">
    <property type="protein sequence ID" value="GGB44144.1"/>
    <property type="molecule type" value="Genomic_DNA"/>
</dbReference>
<dbReference type="Gene3D" id="3.30.70.1400">
    <property type="entry name" value="Aminomethyltransferase beta-barrel domains"/>
    <property type="match status" value="1"/>
</dbReference>
<dbReference type="PANTHER" id="PTHR43757">
    <property type="entry name" value="AMINOMETHYLTRANSFERASE"/>
    <property type="match status" value="1"/>
</dbReference>
<dbReference type="Gene3D" id="3.30.1360.120">
    <property type="entry name" value="Probable tRNA modification gtpase trme, domain 1"/>
    <property type="match status" value="1"/>
</dbReference>